<evidence type="ECO:0000313" key="3">
    <source>
        <dbReference type="Proteomes" id="UP001257627"/>
    </source>
</evidence>
<comment type="caution">
    <text evidence="2">The sequence shown here is derived from an EMBL/GenBank/DDBJ whole genome shotgun (WGS) entry which is preliminary data.</text>
</comment>
<name>A0ABU3V4X7_9ACTN</name>
<dbReference type="RefSeq" id="WP_266943986.1">
    <property type="nucleotide sequence ID" value="NZ_JAPEMK010000002.1"/>
</dbReference>
<feature type="transmembrane region" description="Helical" evidence="1">
    <location>
        <begin position="21"/>
        <end position="41"/>
    </location>
</feature>
<keyword evidence="1" id="KW-1133">Transmembrane helix</keyword>
<reference evidence="2 3" key="1">
    <citation type="submission" date="2023-02" db="EMBL/GenBank/DDBJ databases">
        <authorList>
            <person name="Maleckis M."/>
        </authorList>
    </citation>
    <scope>NUCLEOTIDE SEQUENCE [LARGE SCALE GENOMIC DNA]</scope>
    <source>
        <strain evidence="2 3">P8-A2</strain>
        <plasmid evidence="2">unnamed1</plasmid>
    </source>
</reference>
<dbReference type="Proteomes" id="UP001257627">
    <property type="component" value="Unassembled WGS sequence"/>
</dbReference>
<organism evidence="2 3">
    <name type="scientific">Streptomyces mirabilis</name>
    <dbReference type="NCBI Taxonomy" id="68239"/>
    <lineage>
        <taxon>Bacteria</taxon>
        <taxon>Bacillati</taxon>
        <taxon>Actinomycetota</taxon>
        <taxon>Actinomycetes</taxon>
        <taxon>Kitasatosporales</taxon>
        <taxon>Streptomycetaceae</taxon>
        <taxon>Streptomyces</taxon>
    </lineage>
</organism>
<sequence>MSRHSTPRSRARGRWGDRGGAALTTAIFVPIALVLLGFLIACGRIVTAQGAADAAARDAARTASVAADPAAGEADARQAAEASLARSGLRCADISVVLDTSGLAAPVGQAATVTATVSCTAPLSELAVPGLGGSKTLTGSMTSVVDTWATRGNT</sequence>
<proteinExistence type="predicted"/>
<accession>A0ABU3V4X7</accession>
<geneLocation type="plasmid" evidence="2">
    <name>unnamed1</name>
</geneLocation>
<evidence type="ECO:0000313" key="2">
    <source>
        <dbReference type="EMBL" id="MDU9001216.1"/>
    </source>
</evidence>
<gene>
    <name evidence="2" type="ORF">PU648_55020</name>
</gene>
<evidence type="ECO:0000256" key="1">
    <source>
        <dbReference type="SAM" id="Phobius"/>
    </source>
</evidence>
<dbReference type="EMBL" id="JARAKF010000003">
    <property type="protein sequence ID" value="MDU9001216.1"/>
    <property type="molecule type" value="Genomic_DNA"/>
</dbReference>
<keyword evidence="2" id="KW-0614">Plasmid</keyword>
<keyword evidence="1" id="KW-0812">Transmembrane</keyword>
<keyword evidence="3" id="KW-1185">Reference proteome</keyword>
<protein>
    <submittedName>
        <fullName evidence="2">Pilus assembly protein</fullName>
    </submittedName>
</protein>
<keyword evidence="1" id="KW-0472">Membrane</keyword>